<keyword evidence="1" id="KW-1133">Transmembrane helix</keyword>
<evidence type="ECO:0008006" key="4">
    <source>
        <dbReference type="Google" id="ProtNLM"/>
    </source>
</evidence>
<protein>
    <recommendedName>
        <fullName evidence="4">Transmembrane protein</fullName>
    </recommendedName>
</protein>
<dbReference type="AlphaFoldDB" id="A0A8S1WQH9"/>
<keyword evidence="1" id="KW-0472">Membrane</keyword>
<sequence length="164" mass="19682">MQITRNLFLIKIAQKSGIYNSTSVANQFQFDFSSNKLFDQAFLFVQSGVILSSFFFYWFLLYKSIKVKRILIQSKVNVKNTILERGQKELGRRFYPGHIFIFKAAFKLLMHKLTLQFYQALEQFQRYFIQYIYQEVKLFTQWYQFVSLPSCYVSNPQHICIKLN</sequence>
<evidence type="ECO:0000313" key="3">
    <source>
        <dbReference type="Proteomes" id="UP000683925"/>
    </source>
</evidence>
<feature type="transmembrane region" description="Helical" evidence="1">
    <location>
        <begin position="41"/>
        <end position="62"/>
    </location>
</feature>
<comment type="caution">
    <text evidence="2">The sequence shown here is derived from an EMBL/GenBank/DDBJ whole genome shotgun (WGS) entry which is preliminary data.</text>
</comment>
<organism evidence="2 3">
    <name type="scientific">Paramecium octaurelia</name>
    <dbReference type="NCBI Taxonomy" id="43137"/>
    <lineage>
        <taxon>Eukaryota</taxon>
        <taxon>Sar</taxon>
        <taxon>Alveolata</taxon>
        <taxon>Ciliophora</taxon>
        <taxon>Intramacronucleata</taxon>
        <taxon>Oligohymenophorea</taxon>
        <taxon>Peniculida</taxon>
        <taxon>Parameciidae</taxon>
        <taxon>Paramecium</taxon>
    </lineage>
</organism>
<keyword evidence="3" id="KW-1185">Reference proteome</keyword>
<reference evidence="2" key="1">
    <citation type="submission" date="2021-01" db="EMBL/GenBank/DDBJ databases">
        <authorList>
            <consortium name="Genoscope - CEA"/>
            <person name="William W."/>
        </authorList>
    </citation>
    <scope>NUCLEOTIDE SEQUENCE</scope>
</reference>
<dbReference type="EMBL" id="CAJJDP010000090">
    <property type="protein sequence ID" value="CAD8187966.1"/>
    <property type="molecule type" value="Genomic_DNA"/>
</dbReference>
<dbReference type="Proteomes" id="UP000683925">
    <property type="component" value="Unassembled WGS sequence"/>
</dbReference>
<proteinExistence type="predicted"/>
<evidence type="ECO:0000256" key="1">
    <source>
        <dbReference type="SAM" id="Phobius"/>
    </source>
</evidence>
<evidence type="ECO:0000313" key="2">
    <source>
        <dbReference type="EMBL" id="CAD8187966.1"/>
    </source>
</evidence>
<name>A0A8S1WQH9_PAROT</name>
<accession>A0A8S1WQH9</accession>
<gene>
    <name evidence="2" type="ORF">POCTA_138.1.T0910159</name>
</gene>
<keyword evidence="1" id="KW-0812">Transmembrane</keyword>